<reference evidence="1 2" key="1">
    <citation type="submission" date="2016-07" db="EMBL/GenBank/DDBJ databases">
        <title>Pervasive Adenine N6-methylation of Active Genes in Fungi.</title>
        <authorList>
            <consortium name="DOE Joint Genome Institute"/>
            <person name="Mondo S.J."/>
            <person name="Dannebaum R.O."/>
            <person name="Kuo R.C."/>
            <person name="Labutti K."/>
            <person name="Haridas S."/>
            <person name="Kuo A."/>
            <person name="Salamov A."/>
            <person name="Ahrendt S.R."/>
            <person name="Lipzen A."/>
            <person name="Sullivan W."/>
            <person name="Andreopoulos W.B."/>
            <person name="Clum A."/>
            <person name="Lindquist E."/>
            <person name="Daum C."/>
            <person name="Ramamoorthy G.K."/>
            <person name="Gryganskyi A."/>
            <person name="Culley D."/>
            <person name="Magnuson J.K."/>
            <person name="James T.Y."/>
            <person name="O'Malley M.A."/>
            <person name="Stajich J.E."/>
            <person name="Spatafora J.W."/>
            <person name="Visel A."/>
            <person name="Grigoriev I.V."/>
        </authorList>
    </citation>
    <scope>NUCLEOTIDE SEQUENCE [LARGE SCALE GENOMIC DNA]</scope>
    <source>
        <strain evidence="1 2">JEL800</strain>
    </source>
</reference>
<sequence>MASEYVILESMDIADKISTELIQVPIQSSGFSGCTKPNILQKNTTGLIALAAVQIKLKVLSSHAVSDPEEYSNLATIIQSRISLTNASTETITLFLSILHSIAPFNVAVALSLADWLITQNANIPDKTSLFEKVFLSKIHMLTAPGSVILKEDAITGVKEVIQSVGVGAKGGSVSKDTARMAQLVV</sequence>
<dbReference type="Proteomes" id="UP000193642">
    <property type="component" value="Unassembled WGS sequence"/>
</dbReference>
<evidence type="ECO:0000313" key="1">
    <source>
        <dbReference type="EMBL" id="ORY50800.1"/>
    </source>
</evidence>
<comment type="caution">
    <text evidence="1">The sequence shown here is derived from an EMBL/GenBank/DDBJ whole genome shotgun (WGS) entry which is preliminary data.</text>
</comment>
<evidence type="ECO:0000313" key="2">
    <source>
        <dbReference type="Proteomes" id="UP000193642"/>
    </source>
</evidence>
<name>A0A1Y2CUR1_9FUNG</name>
<proteinExistence type="predicted"/>
<dbReference type="AlphaFoldDB" id="A0A1Y2CUR1"/>
<accession>A0A1Y2CUR1</accession>
<protein>
    <submittedName>
        <fullName evidence="1">Uncharacterized protein</fullName>
    </submittedName>
</protein>
<organism evidence="1 2">
    <name type="scientific">Rhizoclosmatium globosum</name>
    <dbReference type="NCBI Taxonomy" id="329046"/>
    <lineage>
        <taxon>Eukaryota</taxon>
        <taxon>Fungi</taxon>
        <taxon>Fungi incertae sedis</taxon>
        <taxon>Chytridiomycota</taxon>
        <taxon>Chytridiomycota incertae sedis</taxon>
        <taxon>Chytridiomycetes</taxon>
        <taxon>Chytridiales</taxon>
        <taxon>Chytriomycetaceae</taxon>
        <taxon>Rhizoclosmatium</taxon>
    </lineage>
</organism>
<dbReference type="OrthoDB" id="2142425at2759"/>
<gene>
    <name evidence="1" type="ORF">BCR33DRAFT_734007</name>
</gene>
<keyword evidence="2" id="KW-1185">Reference proteome</keyword>
<dbReference type="EMBL" id="MCGO01000006">
    <property type="protein sequence ID" value="ORY50800.1"/>
    <property type="molecule type" value="Genomic_DNA"/>
</dbReference>